<dbReference type="AlphaFoldDB" id="A0A3D8R5I5"/>
<dbReference type="PANTHER" id="PTHR43029:SF10">
    <property type="entry name" value="AMMONIUM TRANSPORTER MEP2"/>
    <property type="match status" value="1"/>
</dbReference>
<evidence type="ECO:0000256" key="1">
    <source>
        <dbReference type="ARBA" id="ARBA00004141"/>
    </source>
</evidence>
<proteinExistence type="inferred from homology"/>
<keyword evidence="5 8" id="KW-1133">Transmembrane helix</keyword>
<name>A0A3D8R5I5_9HELO</name>
<dbReference type="InterPro" id="IPR024041">
    <property type="entry name" value="NH4_transpt_AmtB-like_dom"/>
</dbReference>
<comment type="caution">
    <text evidence="8">Lacks conserved residue(s) required for the propagation of feature annotation.</text>
</comment>
<evidence type="ECO:0000259" key="10">
    <source>
        <dbReference type="Pfam" id="PF00909"/>
    </source>
</evidence>
<feature type="transmembrane region" description="Helical" evidence="8">
    <location>
        <begin position="181"/>
        <end position="199"/>
    </location>
</feature>
<dbReference type="STRING" id="1849047.A0A3D8R5I5"/>
<dbReference type="GO" id="GO:0005886">
    <property type="term" value="C:plasma membrane"/>
    <property type="evidence" value="ECO:0007669"/>
    <property type="project" value="UniProtKB-SubCell"/>
</dbReference>
<dbReference type="InterPro" id="IPR029020">
    <property type="entry name" value="Ammonium/urea_transptr"/>
</dbReference>
<feature type="transmembrane region" description="Helical" evidence="8">
    <location>
        <begin position="53"/>
        <end position="72"/>
    </location>
</feature>
<evidence type="ECO:0000256" key="3">
    <source>
        <dbReference type="ARBA" id="ARBA00022448"/>
    </source>
</evidence>
<feature type="transmembrane region" description="Helical" evidence="8">
    <location>
        <begin position="141"/>
        <end position="161"/>
    </location>
</feature>
<keyword evidence="6 8" id="KW-0472">Membrane</keyword>
<dbReference type="Gene3D" id="1.10.3430.10">
    <property type="entry name" value="Ammonium transporter AmtB like domains"/>
    <property type="match status" value="1"/>
</dbReference>
<dbReference type="NCBIfam" id="TIGR00836">
    <property type="entry name" value="amt"/>
    <property type="match status" value="1"/>
</dbReference>
<evidence type="ECO:0000256" key="8">
    <source>
        <dbReference type="RuleBase" id="RU362002"/>
    </source>
</evidence>
<gene>
    <name evidence="11" type="ORF">BP6252_08313</name>
</gene>
<evidence type="ECO:0000256" key="6">
    <source>
        <dbReference type="ARBA" id="ARBA00023136"/>
    </source>
</evidence>
<dbReference type="Pfam" id="PF00909">
    <property type="entry name" value="Ammonium_transp"/>
    <property type="match status" value="1"/>
</dbReference>
<keyword evidence="4 8" id="KW-0812">Transmembrane</keyword>
<organism evidence="11 12">
    <name type="scientific">Coleophoma cylindrospora</name>
    <dbReference type="NCBI Taxonomy" id="1849047"/>
    <lineage>
        <taxon>Eukaryota</taxon>
        <taxon>Fungi</taxon>
        <taxon>Dikarya</taxon>
        <taxon>Ascomycota</taxon>
        <taxon>Pezizomycotina</taxon>
        <taxon>Leotiomycetes</taxon>
        <taxon>Helotiales</taxon>
        <taxon>Dermateaceae</taxon>
        <taxon>Coleophoma</taxon>
    </lineage>
</organism>
<feature type="region of interest" description="Disordered" evidence="9">
    <location>
        <begin position="457"/>
        <end position="483"/>
    </location>
</feature>
<dbReference type="InterPro" id="IPR001905">
    <property type="entry name" value="Ammonium_transpt"/>
</dbReference>
<comment type="subcellular location">
    <subcellularLocation>
        <location evidence="8">Cell membrane</location>
        <topology evidence="8">Multi-pass membrane protein</topology>
    </subcellularLocation>
    <subcellularLocation>
        <location evidence="1">Membrane</location>
        <topology evidence="1">Multi-pass membrane protein</topology>
    </subcellularLocation>
</comment>
<dbReference type="OrthoDB" id="534912at2759"/>
<keyword evidence="12" id="KW-1185">Reference proteome</keyword>
<feature type="domain" description="Ammonium transporter AmtB-like" evidence="10">
    <location>
        <begin position="19"/>
        <end position="430"/>
    </location>
</feature>
<keyword evidence="7 8" id="KW-0924">Ammonia transport</keyword>
<evidence type="ECO:0000256" key="9">
    <source>
        <dbReference type="SAM" id="MobiDB-lite"/>
    </source>
</evidence>
<dbReference type="GO" id="GO:0008519">
    <property type="term" value="F:ammonium channel activity"/>
    <property type="evidence" value="ECO:0007669"/>
    <property type="project" value="InterPro"/>
</dbReference>
<reference evidence="11 12" key="1">
    <citation type="journal article" date="2018" name="IMA Fungus">
        <title>IMA Genome-F 9: Draft genome sequence of Annulohypoxylon stygium, Aspergillus mulundensis, Berkeleyomyces basicola (syn. Thielaviopsis basicola), Ceratocystis smalleyi, two Cercospora beticola strains, Coleophoma cylindrospora, Fusarium fracticaudum, Phialophora cf. hyalina, and Morchella septimelata.</title>
        <authorList>
            <person name="Wingfield B.D."/>
            <person name="Bills G.F."/>
            <person name="Dong Y."/>
            <person name="Huang W."/>
            <person name="Nel W.J."/>
            <person name="Swalarsk-Parry B.S."/>
            <person name="Vaghefi N."/>
            <person name="Wilken P.M."/>
            <person name="An Z."/>
            <person name="de Beer Z.W."/>
            <person name="De Vos L."/>
            <person name="Chen L."/>
            <person name="Duong T.A."/>
            <person name="Gao Y."/>
            <person name="Hammerbacher A."/>
            <person name="Kikkert J.R."/>
            <person name="Li Y."/>
            <person name="Li H."/>
            <person name="Li K."/>
            <person name="Li Q."/>
            <person name="Liu X."/>
            <person name="Ma X."/>
            <person name="Naidoo K."/>
            <person name="Pethybridge S.J."/>
            <person name="Sun J."/>
            <person name="Steenkamp E.T."/>
            <person name="van der Nest M.A."/>
            <person name="van Wyk S."/>
            <person name="Wingfield M.J."/>
            <person name="Xiong C."/>
            <person name="Yue Q."/>
            <person name="Zhang X."/>
        </authorList>
    </citation>
    <scope>NUCLEOTIDE SEQUENCE [LARGE SCALE GENOMIC DNA]</scope>
    <source>
        <strain evidence="11 12">BP6252</strain>
    </source>
</reference>
<comment type="similarity">
    <text evidence="2 8">Belongs to the ammonia transporter channel (TC 1.A.11.2) family.</text>
</comment>
<dbReference type="EMBL" id="PDLM01000009">
    <property type="protein sequence ID" value="RDW69293.1"/>
    <property type="molecule type" value="Genomic_DNA"/>
</dbReference>
<dbReference type="PANTHER" id="PTHR43029">
    <property type="entry name" value="AMMONIUM TRANSPORTER MEP2"/>
    <property type="match status" value="1"/>
</dbReference>
<evidence type="ECO:0000256" key="2">
    <source>
        <dbReference type="ARBA" id="ARBA00005887"/>
    </source>
</evidence>
<evidence type="ECO:0000256" key="4">
    <source>
        <dbReference type="ARBA" id="ARBA00022692"/>
    </source>
</evidence>
<evidence type="ECO:0000313" key="11">
    <source>
        <dbReference type="EMBL" id="RDW69293.1"/>
    </source>
</evidence>
<keyword evidence="3 8" id="KW-0813">Transport</keyword>
<feature type="transmembrane region" description="Helical" evidence="8">
    <location>
        <begin position="20"/>
        <end position="41"/>
    </location>
</feature>
<feature type="transmembrane region" description="Helical" evidence="8">
    <location>
        <begin position="117"/>
        <end position="136"/>
    </location>
</feature>
<feature type="compositionally biased region" description="Basic and acidic residues" evidence="9">
    <location>
        <begin position="470"/>
        <end position="483"/>
    </location>
</feature>
<sequence length="483" mass="51769">MGSYNATAEAEWLDTGDNAWQMTAATLVGLQSVPGLMVLYAGIVKSKWAINSAFMAFYGFSATLIVWVLWAYKTAFGVYMLPFAGRPGQVVTIMQELGQSTLPSADLTQNFPLATMVYFQFVFAAITVVLLAGAVLGRMNFLAWMIFVPLWITFSYTIGAYSIWGGGFLFNMGVLDYSGGYVIHLSSGTAGFVAAHWVGPRLAADREDNRPNNILCVLIGAGILWIGWNGFNGGDPYAASADAGVAVLNTNLCTAMSLLTWTACDYLYYKKPSVIGAVNGMITGLVGITPAAGFVAGWGAIIIGFSTGTIPWLSMNIAGKKLAYFRKVDDTLGIFHTHAVAGFVGGFSTGLWATIEGCAAFAVTNPGGAIDGNGRQVWVQIVGALFIIGWNMVWTSLILCFIKYVLRIPLRMSEEELLAGDSMVHGEAAYVLGPCEAHEHLLAGHYLRKTETGPQELSMGGVTMGQNPQAEHDKTGQEITKAD</sequence>
<protein>
    <recommendedName>
        <fullName evidence="8">Ammonium transporter</fullName>
    </recommendedName>
</protein>
<feature type="transmembrane region" description="Helical" evidence="8">
    <location>
        <begin position="377"/>
        <end position="402"/>
    </location>
</feature>
<evidence type="ECO:0000256" key="7">
    <source>
        <dbReference type="ARBA" id="ARBA00023177"/>
    </source>
</evidence>
<evidence type="ECO:0000256" key="5">
    <source>
        <dbReference type="ARBA" id="ARBA00022989"/>
    </source>
</evidence>
<comment type="caution">
    <text evidence="11">The sequence shown here is derived from an EMBL/GenBank/DDBJ whole genome shotgun (WGS) entry which is preliminary data.</text>
</comment>
<evidence type="ECO:0000313" key="12">
    <source>
        <dbReference type="Proteomes" id="UP000256645"/>
    </source>
</evidence>
<accession>A0A3D8R5I5</accession>
<dbReference type="Proteomes" id="UP000256645">
    <property type="component" value="Unassembled WGS sequence"/>
</dbReference>
<feature type="transmembrane region" description="Helical" evidence="8">
    <location>
        <begin position="211"/>
        <end position="228"/>
    </location>
</feature>
<feature type="transmembrane region" description="Helical" evidence="8">
    <location>
        <begin position="281"/>
        <end position="305"/>
    </location>
</feature>
<feature type="transmembrane region" description="Helical" evidence="8">
    <location>
        <begin position="248"/>
        <end position="269"/>
    </location>
</feature>
<dbReference type="SUPFAM" id="SSF111352">
    <property type="entry name" value="Ammonium transporter"/>
    <property type="match status" value="1"/>
</dbReference>